<accession>A0A512HBM7</accession>
<sequence>MRRSRLRPHPGFSRPPRPRLRPGFTLPGFTLVEMSVVLVLIGLLLGGVLKGQQLIEATRLRMTISQWEGVRAAFSAFQERYGALPGDFAAATTYINGPMVANGDGDGVIGAANRGMGDPAGAESARAWEHLAAAGFLSGVRLDEGPAQDSSTLPARLSGLSLVIVHGRFGLTAGTGHWLRLQDTPAGAPTRNSLSGVQALEIDTRFDDGNADTGFIVMSDFAGTAPGQADGCKNADGTYASGAVQTCTPVFFLE</sequence>
<comment type="caution">
    <text evidence="2">The sequence shown here is derived from an EMBL/GenBank/DDBJ whole genome shotgun (WGS) entry which is preliminary data.</text>
</comment>
<evidence type="ECO:0000256" key="1">
    <source>
        <dbReference type="SAM" id="Phobius"/>
    </source>
</evidence>
<keyword evidence="1" id="KW-1133">Transmembrane helix</keyword>
<organism evidence="2 3">
    <name type="scientific">Pararhodospirillum oryzae</name>
    <dbReference type="NCBI Taxonomy" id="478448"/>
    <lineage>
        <taxon>Bacteria</taxon>
        <taxon>Pseudomonadati</taxon>
        <taxon>Pseudomonadota</taxon>
        <taxon>Alphaproteobacteria</taxon>
        <taxon>Rhodospirillales</taxon>
        <taxon>Rhodospirillaceae</taxon>
        <taxon>Pararhodospirillum</taxon>
    </lineage>
</organism>
<keyword evidence="3" id="KW-1185">Reference proteome</keyword>
<name>A0A512HBM7_9PROT</name>
<evidence type="ECO:0000313" key="3">
    <source>
        <dbReference type="Proteomes" id="UP000321567"/>
    </source>
</evidence>
<dbReference type="EMBL" id="BJZO01000118">
    <property type="protein sequence ID" value="GEO82848.1"/>
    <property type="molecule type" value="Genomic_DNA"/>
</dbReference>
<dbReference type="NCBIfam" id="TIGR02532">
    <property type="entry name" value="IV_pilin_GFxxxE"/>
    <property type="match status" value="1"/>
</dbReference>
<reference evidence="2 3" key="1">
    <citation type="submission" date="2019-07" db="EMBL/GenBank/DDBJ databases">
        <title>Whole genome shotgun sequence of Rhodospirillum oryzae NBRC 107573.</title>
        <authorList>
            <person name="Hosoyama A."/>
            <person name="Uohara A."/>
            <person name="Ohji S."/>
            <person name="Ichikawa N."/>
        </authorList>
    </citation>
    <scope>NUCLEOTIDE SEQUENCE [LARGE SCALE GENOMIC DNA]</scope>
    <source>
        <strain evidence="2 3">NBRC 107573</strain>
    </source>
</reference>
<protein>
    <submittedName>
        <fullName evidence="2">Prepilin-type N-terminal cleavage/methylation domain-containing protein</fullName>
    </submittedName>
</protein>
<dbReference type="InterPro" id="IPR012902">
    <property type="entry name" value="N_methyl_site"/>
</dbReference>
<dbReference type="RefSeq" id="WP_147164875.1">
    <property type="nucleotide sequence ID" value="NZ_BJZO01000118.1"/>
</dbReference>
<dbReference type="AlphaFoldDB" id="A0A512HBM7"/>
<keyword evidence="1" id="KW-0472">Membrane</keyword>
<keyword evidence="1" id="KW-0812">Transmembrane</keyword>
<dbReference type="SUPFAM" id="SSF54523">
    <property type="entry name" value="Pili subunits"/>
    <property type="match status" value="1"/>
</dbReference>
<proteinExistence type="predicted"/>
<gene>
    <name evidence="2" type="ORF">ROR02_29790</name>
</gene>
<feature type="transmembrane region" description="Helical" evidence="1">
    <location>
        <begin position="24"/>
        <end position="49"/>
    </location>
</feature>
<evidence type="ECO:0000313" key="2">
    <source>
        <dbReference type="EMBL" id="GEO82848.1"/>
    </source>
</evidence>
<dbReference type="InterPro" id="IPR045584">
    <property type="entry name" value="Pilin-like"/>
</dbReference>
<dbReference type="Proteomes" id="UP000321567">
    <property type="component" value="Unassembled WGS sequence"/>
</dbReference>
<dbReference type="OrthoDB" id="7348958at2"/>